<dbReference type="PROSITE" id="PS50943">
    <property type="entry name" value="HTH_CROC1"/>
    <property type="match status" value="1"/>
</dbReference>
<accession>A0A0F8W4H2</accession>
<dbReference type="InterPro" id="IPR001387">
    <property type="entry name" value="Cro/C1-type_HTH"/>
</dbReference>
<dbReference type="CDD" id="cd00093">
    <property type="entry name" value="HTH_XRE"/>
    <property type="match status" value="1"/>
</dbReference>
<feature type="domain" description="HTH cro/C1-type" evidence="1">
    <location>
        <begin position="8"/>
        <end position="61"/>
    </location>
</feature>
<comment type="caution">
    <text evidence="2">The sequence shown here is derived from an EMBL/GenBank/DDBJ whole genome shotgun (WGS) entry which is preliminary data.</text>
</comment>
<proteinExistence type="predicted"/>
<dbReference type="Pfam" id="PF01381">
    <property type="entry name" value="HTH_3"/>
    <property type="match status" value="1"/>
</dbReference>
<sequence length="63" mass="6971">MMNLSRVLQEYRWAKRLGLRELAAEIGVSFPSLSRFELGGSQSGPTLVAILKWLLADAPEVTP</sequence>
<dbReference type="Gene3D" id="1.10.260.40">
    <property type="entry name" value="lambda repressor-like DNA-binding domains"/>
    <property type="match status" value="1"/>
</dbReference>
<organism evidence="2">
    <name type="scientific">marine sediment metagenome</name>
    <dbReference type="NCBI Taxonomy" id="412755"/>
    <lineage>
        <taxon>unclassified sequences</taxon>
        <taxon>metagenomes</taxon>
        <taxon>ecological metagenomes</taxon>
    </lineage>
</organism>
<evidence type="ECO:0000259" key="1">
    <source>
        <dbReference type="PROSITE" id="PS50943"/>
    </source>
</evidence>
<reference evidence="2" key="1">
    <citation type="journal article" date="2015" name="Nature">
        <title>Complex archaea that bridge the gap between prokaryotes and eukaryotes.</title>
        <authorList>
            <person name="Spang A."/>
            <person name="Saw J.H."/>
            <person name="Jorgensen S.L."/>
            <person name="Zaremba-Niedzwiedzka K."/>
            <person name="Martijn J."/>
            <person name="Lind A.E."/>
            <person name="van Eijk R."/>
            <person name="Schleper C."/>
            <person name="Guy L."/>
            <person name="Ettema T.J."/>
        </authorList>
    </citation>
    <scope>NUCLEOTIDE SEQUENCE</scope>
</reference>
<name>A0A0F8W4H2_9ZZZZ</name>
<protein>
    <recommendedName>
        <fullName evidence="1">HTH cro/C1-type domain-containing protein</fullName>
    </recommendedName>
</protein>
<gene>
    <name evidence="2" type="ORF">LCGC14_3114640</name>
</gene>
<dbReference type="AlphaFoldDB" id="A0A0F8W4H2"/>
<evidence type="ECO:0000313" key="2">
    <source>
        <dbReference type="EMBL" id="KKK51468.1"/>
    </source>
</evidence>
<dbReference type="SUPFAM" id="SSF47413">
    <property type="entry name" value="lambda repressor-like DNA-binding domains"/>
    <property type="match status" value="1"/>
</dbReference>
<dbReference type="GO" id="GO:0003677">
    <property type="term" value="F:DNA binding"/>
    <property type="evidence" value="ECO:0007669"/>
    <property type="project" value="InterPro"/>
</dbReference>
<dbReference type="InterPro" id="IPR010982">
    <property type="entry name" value="Lambda_DNA-bd_dom_sf"/>
</dbReference>
<dbReference type="EMBL" id="LAZR01067493">
    <property type="protein sequence ID" value="KKK51468.1"/>
    <property type="molecule type" value="Genomic_DNA"/>
</dbReference>